<feature type="non-terminal residue" evidence="10">
    <location>
        <position position="121"/>
    </location>
</feature>
<evidence type="ECO:0000313" key="11">
    <source>
        <dbReference type="Proteomes" id="UP000593576"/>
    </source>
</evidence>
<feature type="non-terminal residue" evidence="10">
    <location>
        <position position="1"/>
    </location>
</feature>
<evidence type="ECO:0000256" key="5">
    <source>
        <dbReference type="ARBA" id="ARBA00022692"/>
    </source>
</evidence>
<keyword evidence="9" id="KW-0604">Photosystem II</keyword>
<evidence type="ECO:0000256" key="6">
    <source>
        <dbReference type="ARBA" id="ARBA00022989"/>
    </source>
</evidence>
<dbReference type="OrthoDB" id="1926060at2759"/>
<keyword evidence="5" id="KW-0812">Transmembrane</keyword>
<keyword evidence="4" id="KW-0934">Plastid</keyword>
<keyword evidence="8" id="KW-0472">Membrane</keyword>
<comment type="subcellular location">
    <subcellularLocation>
        <location evidence="1">Membrane</location>
        <topology evidence="1">Multi-pass membrane protein</topology>
    </subcellularLocation>
</comment>
<evidence type="ECO:0000256" key="7">
    <source>
        <dbReference type="ARBA" id="ARBA00022991"/>
    </source>
</evidence>
<keyword evidence="7" id="KW-0157">Chromophore</keyword>
<keyword evidence="2" id="KW-0148">Chlorophyll</keyword>
<evidence type="ECO:0000256" key="9">
    <source>
        <dbReference type="ARBA" id="ARBA00023276"/>
    </source>
</evidence>
<dbReference type="InterPro" id="IPR000932">
    <property type="entry name" value="PS_antenna-like"/>
</dbReference>
<dbReference type="InterPro" id="IPR036001">
    <property type="entry name" value="PS_II_antenna-like_sf"/>
</dbReference>
<comment type="caution">
    <text evidence="10">The sequence shown here is derived from an EMBL/GenBank/DDBJ whole genome shotgun (WGS) entry which is preliminary data.</text>
</comment>
<dbReference type="AlphaFoldDB" id="A0A7J9MVG9"/>
<proteinExistence type="predicted"/>
<name>A0A7J9MVG9_GOSSC</name>
<evidence type="ECO:0000313" key="10">
    <source>
        <dbReference type="EMBL" id="MBA0874928.1"/>
    </source>
</evidence>
<evidence type="ECO:0000256" key="4">
    <source>
        <dbReference type="ARBA" id="ARBA00022640"/>
    </source>
</evidence>
<dbReference type="EMBL" id="JABFAF010000013">
    <property type="protein sequence ID" value="MBA0874928.1"/>
    <property type="molecule type" value="Genomic_DNA"/>
</dbReference>
<dbReference type="GO" id="GO:0016168">
    <property type="term" value="F:chlorophyll binding"/>
    <property type="evidence" value="ECO:0007669"/>
    <property type="project" value="UniProtKB-KW"/>
</dbReference>
<dbReference type="GO" id="GO:0009523">
    <property type="term" value="C:photosystem II"/>
    <property type="evidence" value="ECO:0007669"/>
    <property type="project" value="UniProtKB-KW"/>
</dbReference>
<keyword evidence="6" id="KW-1133">Transmembrane helix</keyword>
<sequence length="121" mass="13827">VWFNNTAYPNEFYGPTGPEDSQVQAFTFLVRDQRLGVNTRKVIFGGETMCFWDLRAPWLEPLRGPNSGIVTEINAVNYVSARSRLATSQFVLRFFLFAGHLWHTGRAPQPQPNLKKELIVI</sequence>
<gene>
    <name evidence="10" type="ORF">Goshw_024026</name>
</gene>
<dbReference type="InterPro" id="IPR044900">
    <property type="entry name" value="PSII_PsbC_sf"/>
</dbReference>
<dbReference type="Gene3D" id="1.10.10.670">
    <property type="entry name" value="photosystem ii from thermosynechococcus elongatus"/>
    <property type="match status" value="2"/>
</dbReference>
<keyword evidence="11" id="KW-1185">Reference proteome</keyword>
<dbReference type="Proteomes" id="UP000593576">
    <property type="component" value="Unassembled WGS sequence"/>
</dbReference>
<protein>
    <submittedName>
        <fullName evidence="10">Uncharacterized protein</fullName>
    </submittedName>
</protein>
<evidence type="ECO:0000256" key="1">
    <source>
        <dbReference type="ARBA" id="ARBA00004141"/>
    </source>
</evidence>
<evidence type="ECO:0000256" key="8">
    <source>
        <dbReference type="ARBA" id="ARBA00023136"/>
    </source>
</evidence>
<dbReference type="GO" id="GO:0009767">
    <property type="term" value="P:photosynthetic electron transport chain"/>
    <property type="evidence" value="ECO:0007669"/>
    <property type="project" value="InterPro"/>
</dbReference>
<evidence type="ECO:0000256" key="3">
    <source>
        <dbReference type="ARBA" id="ARBA00022531"/>
    </source>
</evidence>
<dbReference type="Pfam" id="PF00421">
    <property type="entry name" value="PSII"/>
    <property type="match status" value="1"/>
</dbReference>
<evidence type="ECO:0000256" key="2">
    <source>
        <dbReference type="ARBA" id="ARBA00022494"/>
    </source>
</evidence>
<reference evidence="10 11" key="1">
    <citation type="journal article" date="2019" name="Genome Biol. Evol.">
        <title>Insights into the evolution of the New World diploid cottons (Gossypium, subgenus Houzingenia) based on genome sequencing.</title>
        <authorList>
            <person name="Grover C.E."/>
            <person name="Arick M.A. 2nd"/>
            <person name="Thrash A."/>
            <person name="Conover J.L."/>
            <person name="Sanders W.S."/>
            <person name="Peterson D.G."/>
            <person name="Frelichowski J.E."/>
            <person name="Scheffler J.A."/>
            <person name="Scheffler B.E."/>
            <person name="Wendel J.F."/>
        </authorList>
    </citation>
    <scope>NUCLEOTIDE SEQUENCE [LARGE SCALE GENOMIC DNA]</scope>
    <source>
        <strain evidence="10">1</strain>
        <tissue evidence="10">Leaf</tissue>
    </source>
</reference>
<keyword evidence="3" id="KW-0602">Photosynthesis</keyword>
<organism evidence="10 11">
    <name type="scientific">Gossypium schwendimanii</name>
    <name type="common">Cotton</name>
    <dbReference type="NCBI Taxonomy" id="34291"/>
    <lineage>
        <taxon>Eukaryota</taxon>
        <taxon>Viridiplantae</taxon>
        <taxon>Streptophyta</taxon>
        <taxon>Embryophyta</taxon>
        <taxon>Tracheophyta</taxon>
        <taxon>Spermatophyta</taxon>
        <taxon>Magnoliopsida</taxon>
        <taxon>eudicotyledons</taxon>
        <taxon>Gunneridae</taxon>
        <taxon>Pentapetalae</taxon>
        <taxon>rosids</taxon>
        <taxon>malvids</taxon>
        <taxon>Malvales</taxon>
        <taxon>Malvaceae</taxon>
        <taxon>Malvoideae</taxon>
        <taxon>Gossypium</taxon>
    </lineage>
</organism>
<dbReference type="SUPFAM" id="SSF161077">
    <property type="entry name" value="Photosystem II antenna protein-like"/>
    <property type="match status" value="1"/>
</dbReference>
<accession>A0A7J9MVG9</accession>